<proteinExistence type="predicted"/>
<dbReference type="AlphaFoldDB" id="A0A4S1CCA4"/>
<reference evidence="3 4" key="1">
    <citation type="submission" date="2019-04" db="EMBL/GenBank/DDBJ databases">
        <title>Geobacter oryzae sp. nov., ferric-reducing bacteria isolated from paddy soil.</title>
        <authorList>
            <person name="Xu Z."/>
            <person name="Masuda Y."/>
            <person name="Itoh H."/>
            <person name="Senoo K."/>
        </authorList>
    </citation>
    <scope>NUCLEOTIDE SEQUENCE [LARGE SCALE GENOMIC DNA]</scope>
    <source>
        <strain evidence="3 4">Red111</strain>
    </source>
</reference>
<evidence type="ECO:0000313" key="4">
    <source>
        <dbReference type="Proteomes" id="UP000306416"/>
    </source>
</evidence>
<comment type="caution">
    <text evidence="3">The sequence shown here is derived from an EMBL/GenBank/DDBJ whole genome shotgun (WGS) entry which is preliminary data.</text>
</comment>
<dbReference type="Proteomes" id="UP000306416">
    <property type="component" value="Unassembled WGS sequence"/>
</dbReference>
<dbReference type="CDD" id="cd03794">
    <property type="entry name" value="GT4_WbuB-like"/>
    <property type="match status" value="1"/>
</dbReference>
<dbReference type="Gene3D" id="3.40.50.2000">
    <property type="entry name" value="Glycogen Phosphorylase B"/>
    <property type="match status" value="2"/>
</dbReference>
<dbReference type="Pfam" id="PF13579">
    <property type="entry name" value="Glyco_trans_4_4"/>
    <property type="match status" value="1"/>
</dbReference>
<evidence type="ECO:0000313" key="3">
    <source>
        <dbReference type="EMBL" id="TGU70586.1"/>
    </source>
</evidence>
<sequence length="391" mass="43886">MKILFLTFYYKPDLCAGSFRSTPLVEELYRVMPEGSSIDVVTTLPNRYSSFIQDAVERECRAALTVHRIAVPGHQSGMVDQSRTFLFFCREVFKLVREREYDLVFATSSRLMTAVLGALIARKKKARLYLDIRDIFVDTIGDVLPRSMSLLLKPLFSIIEKLTINSADKVNLVSRGFYSYFMPRYPRQSFSYFTNGIDDEFLAPVEPSPPRSVAEPLSVLYAGNLGEGQGLHAIVPELASRMEGRVNFTIIGDGGRKRELESMLAKNKVQNVALLPPVNREQLLRAYRDADVLFLHLNDYDAFKKVLPSKVFEYAALGKPLWAGVSGYAAEFIASEVPNAAVFHPCDVAGAVESFATLSIRDLAREEFVAKYARTSISRYLAEDILATGKR</sequence>
<protein>
    <submittedName>
        <fullName evidence="3">Glycosyltransferase WbuB</fullName>
    </submittedName>
</protein>
<dbReference type="PANTHER" id="PTHR45947">
    <property type="entry name" value="SULFOQUINOVOSYL TRANSFERASE SQD2"/>
    <property type="match status" value="1"/>
</dbReference>
<name>A0A4S1CCA4_9BACT</name>
<keyword evidence="4" id="KW-1185">Reference proteome</keyword>
<evidence type="ECO:0000259" key="1">
    <source>
        <dbReference type="Pfam" id="PF00534"/>
    </source>
</evidence>
<dbReference type="InterPro" id="IPR028098">
    <property type="entry name" value="Glyco_trans_4-like_N"/>
</dbReference>
<dbReference type="Pfam" id="PF00534">
    <property type="entry name" value="Glycos_transf_1"/>
    <property type="match status" value="1"/>
</dbReference>
<organism evidence="3 4">
    <name type="scientific">Geomonas terrae</name>
    <dbReference type="NCBI Taxonomy" id="2562681"/>
    <lineage>
        <taxon>Bacteria</taxon>
        <taxon>Pseudomonadati</taxon>
        <taxon>Thermodesulfobacteriota</taxon>
        <taxon>Desulfuromonadia</taxon>
        <taxon>Geobacterales</taxon>
        <taxon>Geobacteraceae</taxon>
        <taxon>Geomonas</taxon>
    </lineage>
</organism>
<feature type="domain" description="Glycosyltransferase subfamily 4-like N-terminal" evidence="2">
    <location>
        <begin position="39"/>
        <end position="181"/>
    </location>
</feature>
<evidence type="ECO:0000259" key="2">
    <source>
        <dbReference type="Pfam" id="PF13579"/>
    </source>
</evidence>
<keyword evidence="3" id="KW-0808">Transferase</keyword>
<dbReference type="SUPFAM" id="SSF53756">
    <property type="entry name" value="UDP-Glycosyltransferase/glycogen phosphorylase"/>
    <property type="match status" value="1"/>
</dbReference>
<dbReference type="EMBL" id="SRSC01000004">
    <property type="protein sequence ID" value="TGU70586.1"/>
    <property type="molecule type" value="Genomic_DNA"/>
</dbReference>
<dbReference type="GO" id="GO:0016758">
    <property type="term" value="F:hexosyltransferase activity"/>
    <property type="evidence" value="ECO:0007669"/>
    <property type="project" value="TreeGrafter"/>
</dbReference>
<dbReference type="RefSeq" id="WP_135871750.1">
    <property type="nucleotide sequence ID" value="NZ_SRSC01000004.1"/>
</dbReference>
<gene>
    <name evidence="3" type="ORF">E4633_16415</name>
</gene>
<dbReference type="InterPro" id="IPR001296">
    <property type="entry name" value="Glyco_trans_1"/>
</dbReference>
<dbReference type="PANTHER" id="PTHR45947:SF3">
    <property type="entry name" value="SULFOQUINOVOSYL TRANSFERASE SQD2"/>
    <property type="match status" value="1"/>
</dbReference>
<accession>A0A4S1CCA4</accession>
<dbReference type="InterPro" id="IPR050194">
    <property type="entry name" value="Glycosyltransferase_grp1"/>
</dbReference>
<feature type="domain" description="Glycosyl transferase family 1" evidence="1">
    <location>
        <begin position="215"/>
        <end position="362"/>
    </location>
</feature>